<reference evidence="1 2" key="1">
    <citation type="journal article" date="2023" name="Plants (Basel)">
        <title>Bridging the Gap: Combining Genomics and Transcriptomics Approaches to Understand Stylosanthes scabra, an Orphan Legume from the Brazilian Caatinga.</title>
        <authorList>
            <person name="Ferreira-Neto J.R.C."/>
            <person name="da Silva M.D."/>
            <person name="Binneck E."/>
            <person name="de Melo N.F."/>
            <person name="da Silva R.H."/>
            <person name="de Melo A.L.T.M."/>
            <person name="Pandolfi V."/>
            <person name="Bustamante F.O."/>
            <person name="Brasileiro-Vidal A.C."/>
            <person name="Benko-Iseppon A.M."/>
        </authorList>
    </citation>
    <scope>NUCLEOTIDE SEQUENCE [LARGE SCALE GENOMIC DNA]</scope>
    <source>
        <tissue evidence="1">Leaves</tissue>
    </source>
</reference>
<dbReference type="Proteomes" id="UP001341840">
    <property type="component" value="Unassembled WGS sequence"/>
</dbReference>
<evidence type="ECO:0000313" key="2">
    <source>
        <dbReference type="Proteomes" id="UP001341840"/>
    </source>
</evidence>
<evidence type="ECO:0008006" key="3">
    <source>
        <dbReference type="Google" id="ProtNLM"/>
    </source>
</evidence>
<feature type="non-terminal residue" evidence="1">
    <location>
        <position position="1"/>
    </location>
</feature>
<comment type="caution">
    <text evidence="1">The sequence shown here is derived from an EMBL/GenBank/DDBJ whole genome shotgun (WGS) entry which is preliminary data.</text>
</comment>
<keyword evidence="2" id="KW-1185">Reference proteome</keyword>
<gene>
    <name evidence="1" type="ORF">PIB30_053171</name>
</gene>
<organism evidence="1 2">
    <name type="scientific">Stylosanthes scabra</name>
    <dbReference type="NCBI Taxonomy" id="79078"/>
    <lineage>
        <taxon>Eukaryota</taxon>
        <taxon>Viridiplantae</taxon>
        <taxon>Streptophyta</taxon>
        <taxon>Embryophyta</taxon>
        <taxon>Tracheophyta</taxon>
        <taxon>Spermatophyta</taxon>
        <taxon>Magnoliopsida</taxon>
        <taxon>eudicotyledons</taxon>
        <taxon>Gunneridae</taxon>
        <taxon>Pentapetalae</taxon>
        <taxon>rosids</taxon>
        <taxon>fabids</taxon>
        <taxon>Fabales</taxon>
        <taxon>Fabaceae</taxon>
        <taxon>Papilionoideae</taxon>
        <taxon>50 kb inversion clade</taxon>
        <taxon>dalbergioids sensu lato</taxon>
        <taxon>Dalbergieae</taxon>
        <taxon>Pterocarpus clade</taxon>
        <taxon>Stylosanthes</taxon>
    </lineage>
</organism>
<accession>A0ABU6VJF3</accession>
<sequence length="58" mass="6754">EFLERPWALDVQLIQRSANHVADAMAKSARKLKLPHAKWLQAWNYLLPLLVRDCPHPP</sequence>
<proteinExistence type="predicted"/>
<evidence type="ECO:0000313" key="1">
    <source>
        <dbReference type="EMBL" id="MED6172783.1"/>
    </source>
</evidence>
<protein>
    <recommendedName>
        <fullName evidence="3">RNase H type-1 domain-containing protein</fullName>
    </recommendedName>
</protein>
<dbReference type="EMBL" id="JASCZI010151427">
    <property type="protein sequence ID" value="MED6172783.1"/>
    <property type="molecule type" value="Genomic_DNA"/>
</dbReference>
<name>A0ABU6VJF3_9FABA</name>